<comment type="caution">
    <text evidence="1">The sequence shown here is derived from an EMBL/GenBank/DDBJ whole genome shotgun (WGS) entry which is preliminary data.</text>
</comment>
<protein>
    <submittedName>
        <fullName evidence="1">Uncharacterized protein</fullName>
    </submittedName>
</protein>
<evidence type="ECO:0000313" key="1">
    <source>
        <dbReference type="EMBL" id="RQH09091.1"/>
    </source>
</evidence>
<proteinExistence type="predicted"/>
<organism evidence="1 2">
    <name type="scientific">Paraburkholderia dinghuensis</name>
    <dbReference type="NCBI Taxonomy" id="2305225"/>
    <lineage>
        <taxon>Bacteria</taxon>
        <taxon>Pseudomonadati</taxon>
        <taxon>Pseudomonadota</taxon>
        <taxon>Betaproteobacteria</taxon>
        <taxon>Burkholderiales</taxon>
        <taxon>Burkholderiaceae</taxon>
        <taxon>Paraburkholderia</taxon>
    </lineage>
</organism>
<dbReference type="OrthoDB" id="9968704at2"/>
<dbReference type="EMBL" id="RQIS01000002">
    <property type="protein sequence ID" value="RQH09091.1"/>
    <property type="molecule type" value="Genomic_DNA"/>
</dbReference>
<reference evidence="1 2" key="1">
    <citation type="submission" date="2018-11" db="EMBL/GenBank/DDBJ databases">
        <title>Paraburkholderia sp. DHOA04, isolated from soil.</title>
        <authorList>
            <person name="Gao Z.-H."/>
            <person name="Qiu L.-H."/>
            <person name="Fu J.-C."/>
        </authorList>
    </citation>
    <scope>NUCLEOTIDE SEQUENCE [LARGE SCALE GENOMIC DNA]</scope>
    <source>
        <strain evidence="1 2">DHOA04</strain>
    </source>
</reference>
<gene>
    <name evidence="1" type="ORF">D1Y85_04305</name>
</gene>
<dbReference type="RefSeq" id="WP_124149791.1">
    <property type="nucleotide sequence ID" value="NZ_RQIS01000002.1"/>
</dbReference>
<dbReference type="Proteomes" id="UP000272778">
    <property type="component" value="Unassembled WGS sequence"/>
</dbReference>
<accession>A0A3N6NCP2</accession>
<sequence length="110" mass="12304">MQLQPVVMNAFHHDLAPDSGQIQSPTNTYGNTGNSPFIWILERAEEISKAQDQRIDDDLKAHAKSQSSTAKLLNLLQLQYDLDDMQFSATLAKNVANQFSQALTTLTQRN</sequence>
<keyword evidence="2" id="KW-1185">Reference proteome</keyword>
<name>A0A3N6NCP2_9BURK</name>
<dbReference type="AlphaFoldDB" id="A0A3N6NCP2"/>
<evidence type="ECO:0000313" key="2">
    <source>
        <dbReference type="Proteomes" id="UP000272778"/>
    </source>
</evidence>